<keyword evidence="2" id="KW-0812">Transmembrane</keyword>
<feature type="transmembrane region" description="Helical" evidence="2">
    <location>
        <begin position="373"/>
        <end position="392"/>
    </location>
</feature>
<protein>
    <recommendedName>
        <fullName evidence="3">Major facilitator superfamily (MFS) profile domain-containing protein</fullName>
    </recommendedName>
</protein>
<dbReference type="PROSITE" id="PS50850">
    <property type="entry name" value="MFS"/>
    <property type="match status" value="1"/>
</dbReference>
<dbReference type="InterPro" id="IPR050327">
    <property type="entry name" value="Proton-linked_MCT"/>
</dbReference>
<evidence type="ECO:0000259" key="3">
    <source>
        <dbReference type="PROSITE" id="PS50850"/>
    </source>
</evidence>
<feature type="transmembrane region" description="Helical" evidence="2">
    <location>
        <begin position="59"/>
        <end position="82"/>
    </location>
</feature>
<sequence>MHKRSIDLKMVTTSVREFNWRGFFIVLMSFTATLLFGIVAKGMGILLLTLRDQFTTHTWIIGSMVSLMIVAADLASIFTVFLEKAMGCRRVLILSILALCLGMVLTSMSTSIIHIFLAMVLLTGPGLGIVLVVHKLLVARHFTEHYTLACGVGHTGTAVALLSFSPLMQLFLDTYGWRGATLLMSGVCLHALACAAVIRDETPQYQTLQAQDGSLTDDGKGTTWAKAKVILFGVWKAADLHLCLEFNFLIVNACVFGMTCVFTAWAVYFVPHLQAKGFTPQVAASLCSAAAVGYFFGTFVWAPFIDRGILRSPTAIIVSSLALTSSFVFDPLVHDTLGYVLITFVFGMSSSALFTLSDVVTKQLFEGDRLTSAFALARCFNFLARMLAGFLPGLIHDTTGSFDLAFVVIGIIPTVTLLPIIIGVLQKRL</sequence>
<evidence type="ECO:0000256" key="2">
    <source>
        <dbReference type="SAM" id="Phobius"/>
    </source>
</evidence>
<dbReference type="OMA" id="ICEFAIF"/>
<feature type="transmembrane region" description="Helical" evidence="2">
    <location>
        <begin position="282"/>
        <end position="302"/>
    </location>
</feature>
<dbReference type="SUPFAM" id="SSF103473">
    <property type="entry name" value="MFS general substrate transporter"/>
    <property type="match status" value="1"/>
</dbReference>
<dbReference type="OrthoDB" id="5667at2759"/>
<feature type="transmembrane region" description="Helical" evidence="2">
    <location>
        <begin position="177"/>
        <end position="198"/>
    </location>
</feature>
<reference evidence="4" key="1">
    <citation type="submission" date="2022-11" db="UniProtKB">
        <authorList>
            <consortium name="EnsemblMetazoa"/>
        </authorList>
    </citation>
    <scope>IDENTIFICATION</scope>
</reference>
<dbReference type="GeneID" id="119745661"/>
<evidence type="ECO:0000313" key="4">
    <source>
        <dbReference type="EnsemblMetazoa" id="XP_038078112.1"/>
    </source>
</evidence>
<feature type="transmembrane region" description="Helical" evidence="2">
    <location>
        <begin position="339"/>
        <end position="361"/>
    </location>
</feature>
<dbReference type="InterPro" id="IPR020846">
    <property type="entry name" value="MFS_dom"/>
</dbReference>
<feature type="transmembrane region" description="Helical" evidence="2">
    <location>
        <begin position="20"/>
        <end position="39"/>
    </location>
</feature>
<feature type="transmembrane region" description="Helical" evidence="2">
    <location>
        <begin position="314"/>
        <end position="333"/>
    </location>
</feature>
<dbReference type="GO" id="GO:0008028">
    <property type="term" value="F:monocarboxylic acid transmembrane transporter activity"/>
    <property type="evidence" value="ECO:0007669"/>
    <property type="project" value="TreeGrafter"/>
</dbReference>
<accession>A0A914BRH8</accession>
<evidence type="ECO:0000256" key="1">
    <source>
        <dbReference type="ARBA" id="ARBA00004141"/>
    </source>
</evidence>
<keyword evidence="2" id="KW-1133">Transmembrane helix</keyword>
<feature type="transmembrane region" description="Helical" evidence="2">
    <location>
        <begin position="115"/>
        <end position="134"/>
    </location>
</feature>
<feature type="transmembrane region" description="Helical" evidence="2">
    <location>
        <begin position="91"/>
        <end position="109"/>
    </location>
</feature>
<feature type="transmembrane region" description="Helical" evidence="2">
    <location>
        <begin position="404"/>
        <end position="425"/>
    </location>
</feature>
<dbReference type="Proteomes" id="UP000887568">
    <property type="component" value="Unplaced"/>
</dbReference>
<organism evidence="4 5">
    <name type="scientific">Patiria miniata</name>
    <name type="common">Bat star</name>
    <name type="synonym">Asterina miniata</name>
    <dbReference type="NCBI Taxonomy" id="46514"/>
    <lineage>
        <taxon>Eukaryota</taxon>
        <taxon>Metazoa</taxon>
        <taxon>Echinodermata</taxon>
        <taxon>Eleutherozoa</taxon>
        <taxon>Asterozoa</taxon>
        <taxon>Asteroidea</taxon>
        <taxon>Valvatacea</taxon>
        <taxon>Valvatida</taxon>
        <taxon>Asterinidae</taxon>
        <taxon>Patiria</taxon>
    </lineage>
</organism>
<dbReference type="Gene3D" id="1.20.1250.20">
    <property type="entry name" value="MFS general substrate transporter like domains"/>
    <property type="match status" value="2"/>
</dbReference>
<dbReference type="InterPro" id="IPR011701">
    <property type="entry name" value="MFS"/>
</dbReference>
<dbReference type="RefSeq" id="XP_038078112.1">
    <property type="nucleotide sequence ID" value="XM_038222184.1"/>
</dbReference>
<evidence type="ECO:0000313" key="5">
    <source>
        <dbReference type="Proteomes" id="UP000887568"/>
    </source>
</evidence>
<feature type="domain" description="Major facilitator superfamily (MFS) profile" evidence="3">
    <location>
        <begin position="25"/>
        <end position="428"/>
    </location>
</feature>
<feature type="transmembrane region" description="Helical" evidence="2">
    <location>
        <begin position="146"/>
        <end position="165"/>
    </location>
</feature>
<proteinExistence type="predicted"/>
<dbReference type="GO" id="GO:0016020">
    <property type="term" value="C:membrane"/>
    <property type="evidence" value="ECO:0007669"/>
    <property type="project" value="UniProtKB-SubCell"/>
</dbReference>
<dbReference type="PANTHER" id="PTHR11360:SF303">
    <property type="entry name" value="MAJOR FACILITATOR SUPERFAMILY (MFS) PROFILE DOMAIN-CONTAINING PROTEIN"/>
    <property type="match status" value="1"/>
</dbReference>
<comment type="subcellular location">
    <subcellularLocation>
        <location evidence="1">Membrane</location>
        <topology evidence="1">Multi-pass membrane protein</topology>
    </subcellularLocation>
</comment>
<dbReference type="InterPro" id="IPR036259">
    <property type="entry name" value="MFS_trans_sf"/>
</dbReference>
<feature type="transmembrane region" description="Helical" evidence="2">
    <location>
        <begin position="246"/>
        <end position="270"/>
    </location>
</feature>
<dbReference type="EnsemblMetazoa" id="XM_038222184.1">
    <property type="protein sequence ID" value="XP_038078112.1"/>
    <property type="gene ID" value="LOC119745661"/>
</dbReference>
<keyword evidence="2" id="KW-0472">Membrane</keyword>
<dbReference type="PANTHER" id="PTHR11360">
    <property type="entry name" value="MONOCARBOXYLATE TRANSPORTER"/>
    <property type="match status" value="1"/>
</dbReference>
<name>A0A914BRH8_PATMI</name>
<dbReference type="AlphaFoldDB" id="A0A914BRH8"/>
<keyword evidence="5" id="KW-1185">Reference proteome</keyword>
<dbReference type="Pfam" id="PF07690">
    <property type="entry name" value="MFS_1"/>
    <property type="match status" value="1"/>
</dbReference>